<name>A0A073JYI8_9BACI</name>
<proteinExistence type="predicted"/>
<dbReference type="InterPro" id="IPR025434">
    <property type="entry name" value="YesK-like"/>
</dbReference>
<dbReference type="Pfam" id="PF14150">
    <property type="entry name" value="YesK"/>
    <property type="match status" value="1"/>
</dbReference>
<dbReference type="Proteomes" id="UP000027822">
    <property type="component" value="Unassembled WGS sequence"/>
</dbReference>
<keyword evidence="3" id="KW-1185">Reference proteome</keyword>
<reference evidence="2 3" key="1">
    <citation type="submission" date="2014-06" db="EMBL/GenBank/DDBJ databases">
        <title>Draft genome sequence of Bacillus manliponensis JCM 15802 (MCCC 1A00708).</title>
        <authorList>
            <person name="Lai Q."/>
            <person name="Liu Y."/>
            <person name="Shao Z."/>
        </authorList>
    </citation>
    <scope>NUCLEOTIDE SEQUENCE [LARGE SCALE GENOMIC DNA]</scope>
    <source>
        <strain evidence="2 3">JCM 15802</strain>
    </source>
</reference>
<keyword evidence="1" id="KW-0472">Membrane</keyword>
<feature type="transmembrane region" description="Helical" evidence="1">
    <location>
        <begin position="34"/>
        <end position="53"/>
    </location>
</feature>
<accession>A0A073JYI8</accession>
<feature type="transmembrane region" description="Helical" evidence="1">
    <location>
        <begin position="6"/>
        <end position="22"/>
    </location>
</feature>
<dbReference type="EMBL" id="JOTN01000008">
    <property type="protein sequence ID" value="KEK19321.1"/>
    <property type="molecule type" value="Genomic_DNA"/>
</dbReference>
<feature type="transmembrane region" description="Helical" evidence="1">
    <location>
        <begin position="59"/>
        <end position="79"/>
    </location>
</feature>
<dbReference type="OrthoDB" id="2884467at2"/>
<protein>
    <recommendedName>
        <fullName evidence="4">YesK-like protein</fullName>
    </recommendedName>
</protein>
<comment type="caution">
    <text evidence="2">The sequence shown here is derived from an EMBL/GenBank/DDBJ whole genome shotgun (WGS) entry which is preliminary data.</text>
</comment>
<evidence type="ECO:0000313" key="2">
    <source>
        <dbReference type="EMBL" id="KEK19321.1"/>
    </source>
</evidence>
<evidence type="ECO:0008006" key="4">
    <source>
        <dbReference type="Google" id="ProtNLM"/>
    </source>
</evidence>
<evidence type="ECO:0000256" key="1">
    <source>
        <dbReference type="SAM" id="Phobius"/>
    </source>
</evidence>
<evidence type="ECO:0000313" key="3">
    <source>
        <dbReference type="Proteomes" id="UP000027822"/>
    </source>
</evidence>
<keyword evidence="1" id="KW-0812">Transmembrane</keyword>
<organism evidence="2 3">
    <name type="scientific">Bacillus manliponensis</name>
    <dbReference type="NCBI Taxonomy" id="574376"/>
    <lineage>
        <taxon>Bacteria</taxon>
        <taxon>Bacillati</taxon>
        <taxon>Bacillota</taxon>
        <taxon>Bacilli</taxon>
        <taxon>Bacillales</taxon>
        <taxon>Bacillaceae</taxon>
        <taxon>Bacillus</taxon>
        <taxon>Bacillus cereus group</taxon>
    </lineage>
</organism>
<sequence length="91" mass="10384">MQIFILSGIVAAIVMFIISFILRKMFPTRSFDISFGFLVIILCIVGFFGSMYFENGWEGMAYGFLYLFILIGTLIGMILHQIMKIVRKGVL</sequence>
<gene>
    <name evidence="2" type="ORF">BAMA_23395</name>
</gene>
<dbReference type="AlphaFoldDB" id="A0A073JYI8"/>
<keyword evidence="1" id="KW-1133">Transmembrane helix</keyword>
<dbReference type="RefSeq" id="WP_034639135.1">
    <property type="nucleotide sequence ID" value="NZ_CBCSJC010000023.1"/>
</dbReference>